<keyword evidence="1" id="KW-0812">Transmembrane</keyword>
<feature type="transmembrane region" description="Helical" evidence="1">
    <location>
        <begin position="60"/>
        <end position="80"/>
    </location>
</feature>
<dbReference type="EMBL" id="BMLK01000017">
    <property type="protein sequence ID" value="GGN56358.1"/>
    <property type="molecule type" value="Genomic_DNA"/>
</dbReference>
<evidence type="ECO:0000313" key="2">
    <source>
        <dbReference type="EMBL" id="GGN56358.1"/>
    </source>
</evidence>
<comment type="caution">
    <text evidence="2">The sequence shown here is derived from an EMBL/GenBank/DDBJ whole genome shotgun (WGS) entry which is preliminary data.</text>
</comment>
<name>A0ABQ2JY21_9SPHN</name>
<keyword evidence="3" id="KW-1185">Reference proteome</keyword>
<feature type="transmembrane region" description="Helical" evidence="1">
    <location>
        <begin position="12"/>
        <end position="29"/>
    </location>
</feature>
<dbReference type="Proteomes" id="UP000605099">
    <property type="component" value="Unassembled WGS sequence"/>
</dbReference>
<feature type="transmembrane region" description="Helical" evidence="1">
    <location>
        <begin position="86"/>
        <end position="106"/>
    </location>
</feature>
<reference evidence="3" key="1">
    <citation type="journal article" date="2019" name="Int. J. Syst. Evol. Microbiol.">
        <title>The Global Catalogue of Microorganisms (GCM) 10K type strain sequencing project: providing services to taxonomists for standard genome sequencing and annotation.</title>
        <authorList>
            <consortium name="The Broad Institute Genomics Platform"/>
            <consortium name="The Broad Institute Genome Sequencing Center for Infectious Disease"/>
            <person name="Wu L."/>
            <person name="Ma J."/>
        </authorList>
    </citation>
    <scope>NUCLEOTIDE SEQUENCE [LARGE SCALE GENOMIC DNA]</scope>
    <source>
        <strain evidence="3">CGMCC 1.6784</strain>
    </source>
</reference>
<feature type="transmembrane region" description="Helical" evidence="1">
    <location>
        <begin position="35"/>
        <end position="53"/>
    </location>
</feature>
<evidence type="ECO:0000256" key="1">
    <source>
        <dbReference type="SAM" id="Phobius"/>
    </source>
</evidence>
<evidence type="ECO:0000313" key="3">
    <source>
        <dbReference type="Proteomes" id="UP000605099"/>
    </source>
</evidence>
<feature type="transmembrane region" description="Helical" evidence="1">
    <location>
        <begin position="118"/>
        <end position="140"/>
    </location>
</feature>
<sequence length="194" mass="21481">MNRSTAFQFSRFEVTVFGILAAVMLLTRSHALTHLVHIPSTALASFFVLGYFVRRFTGFVGLFALGYAIDVVSISMLGVSDFCYTPAYAMLIPAYAVMWMAGRYAARMPERLQSLPAMAVLLVVATFASHLFSSGGFYFLGGRFPEPTITGFLPRIARYFPVSLMSSLLWSGVAVALWALLLTARPALRRERSR</sequence>
<feature type="transmembrane region" description="Helical" evidence="1">
    <location>
        <begin position="160"/>
        <end position="184"/>
    </location>
</feature>
<proteinExistence type="predicted"/>
<gene>
    <name evidence="2" type="ORF">GCM10011349_33970</name>
</gene>
<evidence type="ECO:0008006" key="4">
    <source>
        <dbReference type="Google" id="ProtNLM"/>
    </source>
</evidence>
<organism evidence="2 3">
    <name type="scientific">Novosphingobium indicum</name>
    <dbReference type="NCBI Taxonomy" id="462949"/>
    <lineage>
        <taxon>Bacteria</taxon>
        <taxon>Pseudomonadati</taxon>
        <taxon>Pseudomonadota</taxon>
        <taxon>Alphaproteobacteria</taxon>
        <taxon>Sphingomonadales</taxon>
        <taxon>Sphingomonadaceae</taxon>
        <taxon>Novosphingobium</taxon>
    </lineage>
</organism>
<protein>
    <recommendedName>
        <fullName evidence="4">Cobalamin ABC transporter</fullName>
    </recommendedName>
</protein>
<keyword evidence="1" id="KW-1133">Transmembrane helix</keyword>
<accession>A0ABQ2JY21</accession>
<keyword evidence="1" id="KW-0472">Membrane</keyword>